<keyword evidence="3" id="KW-1185">Reference proteome</keyword>
<feature type="transmembrane region" description="Helical" evidence="1">
    <location>
        <begin position="222"/>
        <end position="241"/>
    </location>
</feature>
<proteinExistence type="predicted"/>
<reference evidence="2 3" key="1">
    <citation type="submission" date="2024-09" db="EMBL/GenBank/DDBJ databases">
        <authorList>
            <person name="Sun Q."/>
            <person name="Mori K."/>
        </authorList>
    </citation>
    <scope>NUCLEOTIDE SEQUENCE [LARGE SCALE GENOMIC DNA]</scope>
    <source>
        <strain evidence="2 3">CCM 7759</strain>
    </source>
</reference>
<feature type="transmembrane region" description="Helical" evidence="1">
    <location>
        <begin position="194"/>
        <end position="215"/>
    </location>
</feature>
<evidence type="ECO:0000313" key="2">
    <source>
        <dbReference type="EMBL" id="MFC0215091.1"/>
    </source>
</evidence>
<organism evidence="2 3">
    <name type="scientific">Paenibacillus chartarius</name>
    <dbReference type="NCBI Taxonomy" id="747481"/>
    <lineage>
        <taxon>Bacteria</taxon>
        <taxon>Bacillati</taxon>
        <taxon>Bacillota</taxon>
        <taxon>Bacilli</taxon>
        <taxon>Bacillales</taxon>
        <taxon>Paenibacillaceae</taxon>
        <taxon>Paenibacillus</taxon>
    </lineage>
</organism>
<dbReference type="Proteomes" id="UP001589776">
    <property type="component" value="Unassembled WGS sequence"/>
</dbReference>
<feature type="transmembrane region" description="Helical" evidence="1">
    <location>
        <begin position="30"/>
        <end position="58"/>
    </location>
</feature>
<comment type="caution">
    <text evidence="2">The sequence shown here is derived from an EMBL/GenBank/DDBJ whole genome shotgun (WGS) entry which is preliminary data.</text>
</comment>
<evidence type="ECO:0000313" key="3">
    <source>
        <dbReference type="Proteomes" id="UP001589776"/>
    </source>
</evidence>
<accession>A0ABV6DR12</accession>
<feature type="transmembrane region" description="Helical" evidence="1">
    <location>
        <begin position="6"/>
        <end position="23"/>
    </location>
</feature>
<feature type="transmembrane region" description="Helical" evidence="1">
    <location>
        <begin position="97"/>
        <end position="113"/>
    </location>
</feature>
<sequence length="284" mass="32427">MPNYVPYLVLCLIHIPMLITVAVRKRQYSVIVVSLGFSGIVYVVEYVILVLLGSYSYYPGLLPDRFQDSVLGAVVSNLIAIPVTATVIAVNQLSNKWIMGAVLLFACTEWLFVKLGVYELHWWRIPYTSICLVVFFSFGRLWYKGLMRRNRWCRFVTLHMQTWSMVATIMFLFNISGIRLFHLGLVEEVHRDDIMLASIFGFAVSLLIAAAILFTKHILWKLGALLLIVALNAIMAHFGYLDIKISNWLYYAIYIPSMALCMWLCEVAQRSLQRIARAGSSVPQ</sequence>
<evidence type="ECO:0000256" key="1">
    <source>
        <dbReference type="SAM" id="Phobius"/>
    </source>
</evidence>
<dbReference type="EMBL" id="JBHLWN010000081">
    <property type="protein sequence ID" value="MFC0215091.1"/>
    <property type="molecule type" value="Genomic_DNA"/>
</dbReference>
<feature type="transmembrane region" description="Helical" evidence="1">
    <location>
        <begin position="125"/>
        <end position="143"/>
    </location>
</feature>
<feature type="transmembrane region" description="Helical" evidence="1">
    <location>
        <begin position="70"/>
        <end position="90"/>
    </location>
</feature>
<keyword evidence="1" id="KW-0812">Transmembrane</keyword>
<name>A0ABV6DR12_9BACL</name>
<feature type="transmembrane region" description="Helical" evidence="1">
    <location>
        <begin position="163"/>
        <end position="182"/>
    </location>
</feature>
<feature type="transmembrane region" description="Helical" evidence="1">
    <location>
        <begin position="247"/>
        <end position="265"/>
    </location>
</feature>
<keyword evidence="1" id="KW-0472">Membrane</keyword>
<gene>
    <name evidence="2" type="ORF">ACFFK0_22090</name>
</gene>
<protein>
    <submittedName>
        <fullName evidence="2">Uncharacterized protein</fullName>
    </submittedName>
</protein>
<dbReference type="RefSeq" id="WP_377472532.1">
    <property type="nucleotide sequence ID" value="NZ_JBHLWN010000081.1"/>
</dbReference>
<keyword evidence="1" id="KW-1133">Transmembrane helix</keyword>